<keyword evidence="2" id="KW-1185">Reference proteome</keyword>
<dbReference type="VEuPathDB" id="FungiDB:DFL_000144"/>
<sequence length="411" mass="47158">MDPRRLVGLPAGLRISPGEFTTDRLLPPGVTPLWKQRFYSPSSTPPPPHVASEPEIAHYHNKLEFPTGNPEPHFDPVLSTCKIVCKHLNKAYLGLEDRAAVFKSIVEPAPKFQNDKITTDQEDGVMDALRRGMQRVGLGETRGQVEPEIDIDEDEYTIPLDGDHREHARTLMLKMLSKGIGAMHRDKIQRVNEMINDCMLTSWDEVVGIVLWNLSRTNPFVHQTPTTRYLDGLFEGFRKMWVQMCIFNQGKIDFAEAVCRYLYKSQVQVAKMGLEILHLYAKTFFLTSHGFWLYEYRLFRESVGYPLGAHCEHTLMDREKTPKMLVDYTLILLNNHHFDTTDETLDLPAEIVDAAGACIKTLTQVFEKQESNEHNKTLIDHFARNFFSASRQRLINYCRVATQCLAFDDVV</sequence>
<evidence type="ECO:0000313" key="1">
    <source>
        <dbReference type="EMBL" id="RVD89123.1"/>
    </source>
</evidence>
<dbReference type="OrthoDB" id="5287634at2759"/>
<comment type="caution">
    <text evidence="1">The sequence shown here is derived from an EMBL/GenBank/DDBJ whole genome shotgun (WGS) entry which is preliminary data.</text>
</comment>
<reference evidence="1 2" key="1">
    <citation type="submission" date="2019-01" db="EMBL/GenBank/DDBJ databases">
        <title>Intercellular communication is required for trap formation in the nematode-trapping fungus Duddingtonia flagrans.</title>
        <authorList>
            <person name="Youssar L."/>
            <person name="Wernet V."/>
            <person name="Hensel N."/>
            <person name="Hildebrandt H.-G."/>
            <person name="Fischer R."/>
        </authorList>
    </citation>
    <scope>NUCLEOTIDE SEQUENCE [LARGE SCALE GENOMIC DNA]</scope>
    <source>
        <strain evidence="1 2">CBS H-5679</strain>
    </source>
</reference>
<dbReference type="Proteomes" id="UP000283090">
    <property type="component" value="Unassembled WGS sequence"/>
</dbReference>
<proteinExistence type="predicted"/>
<organism evidence="1 2">
    <name type="scientific">Arthrobotrys flagrans</name>
    <name type="common">Nematode-trapping fungus</name>
    <name type="synonym">Trichothecium flagrans</name>
    <dbReference type="NCBI Taxonomy" id="97331"/>
    <lineage>
        <taxon>Eukaryota</taxon>
        <taxon>Fungi</taxon>
        <taxon>Dikarya</taxon>
        <taxon>Ascomycota</taxon>
        <taxon>Pezizomycotina</taxon>
        <taxon>Orbiliomycetes</taxon>
        <taxon>Orbiliales</taxon>
        <taxon>Orbiliaceae</taxon>
        <taxon>Arthrobotrys</taxon>
    </lineage>
</organism>
<evidence type="ECO:0000313" key="2">
    <source>
        <dbReference type="Proteomes" id="UP000283090"/>
    </source>
</evidence>
<name>A0A437ACY2_ARTFL</name>
<dbReference type="EMBL" id="SAEB01000001">
    <property type="protein sequence ID" value="RVD89123.1"/>
    <property type="molecule type" value="Genomic_DNA"/>
</dbReference>
<dbReference type="AlphaFoldDB" id="A0A437ACY2"/>
<dbReference type="GeneID" id="93582455"/>
<gene>
    <name evidence="1" type="ORF">DFL_000144</name>
</gene>
<protein>
    <submittedName>
        <fullName evidence="1">Uncharacterized protein</fullName>
    </submittedName>
</protein>
<accession>A0A437ACY2</accession>
<dbReference type="RefSeq" id="XP_067494667.1">
    <property type="nucleotide sequence ID" value="XM_067630059.1"/>
</dbReference>